<dbReference type="InterPro" id="IPR044862">
    <property type="entry name" value="Pro_4_hyd_alph_FE2OG_OXY"/>
</dbReference>
<dbReference type="GO" id="GO:0004656">
    <property type="term" value="F:procollagen-proline 4-dioxygenase activity"/>
    <property type="evidence" value="ECO:0007669"/>
    <property type="project" value="TreeGrafter"/>
</dbReference>
<evidence type="ECO:0008006" key="16">
    <source>
        <dbReference type="Google" id="ProtNLM"/>
    </source>
</evidence>
<dbReference type="InterPro" id="IPR005123">
    <property type="entry name" value="Oxoglu/Fe-dep_dioxygenase_dom"/>
</dbReference>
<feature type="region of interest" description="Disordered" evidence="11">
    <location>
        <begin position="261"/>
        <end position="314"/>
    </location>
</feature>
<dbReference type="GO" id="GO:0005783">
    <property type="term" value="C:endoplasmic reticulum"/>
    <property type="evidence" value="ECO:0007669"/>
    <property type="project" value="TreeGrafter"/>
</dbReference>
<dbReference type="SMART" id="SM00702">
    <property type="entry name" value="P4Hc"/>
    <property type="match status" value="1"/>
</dbReference>
<dbReference type="PaxDb" id="2903-EOD09545"/>
<dbReference type="Proteomes" id="UP000013827">
    <property type="component" value="Unassembled WGS sequence"/>
</dbReference>
<evidence type="ECO:0000256" key="6">
    <source>
        <dbReference type="ARBA" id="ARBA00022964"/>
    </source>
</evidence>
<keyword evidence="9" id="KW-0408">Iron</keyword>
<dbReference type="PROSITE" id="PS51670">
    <property type="entry name" value="SHKT"/>
    <property type="match status" value="1"/>
</dbReference>
<dbReference type="InterPro" id="IPR045054">
    <property type="entry name" value="P4HA-like"/>
</dbReference>
<proteinExistence type="predicted"/>
<dbReference type="GeneID" id="17255710"/>
<keyword evidence="7" id="KW-1133">Transmembrane helix</keyword>
<evidence type="ECO:0000256" key="5">
    <source>
        <dbReference type="ARBA" id="ARBA00022723"/>
    </source>
</evidence>
<dbReference type="GO" id="GO:0031418">
    <property type="term" value="F:L-ascorbic acid binding"/>
    <property type="evidence" value="ECO:0007669"/>
    <property type="project" value="InterPro"/>
</dbReference>
<protein>
    <recommendedName>
        <fullName evidence="16">Fe2OG dioxygenase domain-containing protein</fullName>
    </recommendedName>
</protein>
<reference evidence="14" key="2">
    <citation type="submission" date="2024-10" db="UniProtKB">
        <authorList>
            <consortium name="EnsemblProtists"/>
        </authorList>
    </citation>
    <scope>IDENTIFICATION</scope>
</reference>
<accession>A0A0D3IE60</accession>
<comment type="subcellular location">
    <subcellularLocation>
        <location evidence="3">Endomembrane system</location>
    </subcellularLocation>
    <subcellularLocation>
        <location evidence="2">Membrane</location>
        <topology evidence="2">Single-pass membrane protein</topology>
    </subcellularLocation>
</comment>
<evidence type="ECO:0000256" key="10">
    <source>
        <dbReference type="ARBA" id="ARBA00023136"/>
    </source>
</evidence>
<dbReference type="PROSITE" id="PS51471">
    <property type="entry name" value="FE2OG_OXY"/>
    <property type="match status" value="1"/>
</dbReference>
<dbReference type="HOGENOM" id="CLU_084619_0_0_1"/>
<keyword evidence="5" id="KW-0479">Metal-binding</keyword>
<feature type="domain" description="ShKT" evidence="13">
    <location>
        <begin position="1"/>
        <end position="32"/>
    </location>
</feature>
<dbReference type="InterPro" id="IPR006620">
    <property type="entry name" value="Pro_4_hyd_alph"/>
</dbReference>
<dbReference type="PANTHER" id="PTHR10869:SF233">
    <property type="entry name" value="FE2OG DIOXYGENASE DOMAIN-CONTAINING PROTEIN"/>
    <property type="match status" value="1"/>
</dbReference>
<dbReference type="Pfam" id="PF01549">
    <property type="entry name" value="ShK"/>
    <property type="match status" value="1"/>
</dbReference>
<reference evidence="15" key="1">
    <citation type="journal article" date="2013" name="Nature">
        <title>Pan genome of the phytoplankton Emiliania underpins its global distribution.</title>
        <authorList>
            <person name="Read B.A."/>
            <person name="Kegel J."/>
            <person name="Klute M.J."/>
            <person name="Kuo A."/>
            <person name="Lefebvre S.C."/>
            <person name="Maumus F."/>
            <person name="Mayer C."/>
            <person name="Miller J."/>
            <person name="Monier A."/>
            <person name="Salamov A."/>
            <person name="Young J."/>
            <person name="Aguilar M."/>
            <person name="Claverie J.M."/>
            <person name="Frickenhaus S."/>
            <person name="Gonzalez K."/>
            <person name="Herman E.K."/>
            <person name="Lin Y.C."/>
            <person name="Napier J."/>
            <person name="Ogata H."/>
            <person name="Sarno A.F."/>
            <person name="Shmutz J."/>
            <person name="Schroeder D."/>
            <person name="de Vargas C."/>
            <person name="Verret F."/>
            <person name="von Dassow P."/>
            <person name="Valentin K."/>
            <person name="Van de Peer Y."/>
            <person name="Wheeler G."/>
            <person name="Dacks J.B."/>
            <person name="Delwiche C.F."/>
            <person name="Dyhrman S.T."/>
            <person name="Glockner G."/>
            <person name="John U."/>
            <person name="Richards T."/>
            <person name="Worden A.Z."/>
            <person name="Zhang X."/>
            <person name="Grigoriev I.V."/>
            <person name="Allen A.E."/>
            <person name="Bidle K."/>
            <person name="Borodovsky M."/>
            <person name="Bowler C."/>
            <person name="Brownlee C."/>
            <person name="Cock J.M."/>
            <person name="Elias M."/>
            <person name="Gladyshev V.N."/>
            <person name="Groth M."/>
            <person name="Guda C."/>
            <person name="Hadaegh A."/>
            <person name="Iglesias-Rodriguez M.D."/>
            <person name="Jenkins J."/>
            <person name="Jones B.M."/>
            <person name="Lawson T."/>
            <person name="Leese F."/>
            <person name="Lindquist E."/>
            <person name="Lobanov A."/>
            <person name="Lomsadze A."/>
            <person name="Malik S.B."/>
            <person name="Marsh M.E."/>
            <person name="Mackinder L."/>
            <person name="Mock T."/>
            <person name="Mueller-Roeber B."/>
            <person name="Pagarete A."/>
            <person name="Parker M."/>
            <person name="Probert I."/>
            <person name="Quesneville H."/>
            <person name="Raines C."/>
            <person name="Rensing S.A."/>
            <person name="Riano-Pachon D.M."/>
            <person name="Richier S."/>
            <person name="Rokitta S."/>
            <person name="Shiraiwa Y."/>
            <person name="Soanes D.M."/>
            <person name="van der Giezen M."/>
            <person name="Wahlund T.M."/>
            <person name="Williams B."/>
            <person name="Wilson W."/>
            <person name="Wolfe G."/>
            <person name="Wurch L.L."/>
        </authorList>
    </citation>
    <scope>NUCLEOTIDE SEQUENCE</scope>
</reference>
<dbReference type="eggNOG" id="KOG1591">
    <property type="taxonomic scope" value="Eukaryota"/>
</dbReference>
<dbReference type="InterPro" id="IPR003582">
    <property type="entry name" value="ShKT_dom"/>
</dbReference>
<dbReference type="AlphaFoldDB" id="A0A0D3IE60"/>
<dbReference type="GO" id="GO:0005506">
    <property type="term" value="F:iron ion binding"/>
    <property type="evidence" value="ECO:0007669"/>
    <property type="project" value="InterPro"/>
</dbReference>
<dbReference type="STRING" id="2903.R1D4R1"/>
<evidence type="ECO:0000256" key="9">
    <source>
        <dbReference type="ARBA" id="ARBA00023004"/>
    </source>
</evidence>
<evidence type="ECO:0000313" key="15">
    <source>
        <dbReference type="Proteomes" id="UP000013827"/>
    </source>
</evidence>
<dbReference type="GO" id="GO:0016020">
    <property type="term" value="C:membrane"/>
    <property type="evidence" value="ECO:0007669"/>
    <property type="project" value="UniProtKB-SubCell"/>
</dbReference>
<dbReference type="Gene3D" id="2.60.120.620">
    <property type="entry name" value="q2cbj1_9rhob like domain"/>
    <property type="match status" value="1"/>
</dbReference>
<feature type="domain" description="Fe2OG dioxygenase" evidence="12">
    <location>
        <begin position="150"/>
        <end position="254"/>
    </location>
</feature>
<evidence type="ECO:0000256" key="7">
    <source>
        <dbReference type="ARBA" id="ARBA00022989"/>
    </source>
</evidence>
<dbReference type="KEGG" id="ehx:EMIHUDRAFT_350663"/>
<dbReference type="RefSeq" id="XP_005761974.1">
    <property type="nucleotide sequence ID" value="XM_005761917.1"/>
</dbReference>
<evidence type="ECO:0000256" key="1">
    <source>
        <dbReference type="ARBA" id="ARBA00001961"/>
    </source>
</evidence>
<evidence type="ECO:0000256" key="3">
    <source>
        <dbReference type="ARBA" id="ARBA00004308"/>
    </source>
</evidence>
<feature type="compositionally biased region" description="Basic and acidic residues" evidence="11">
    <location>
        <begin position="282"/>
        <end position="302"/>
    </location>
</feature>
<evidence type="ECO:0000256" key="2">
    <source>
        <dbReference type="ARBA" id="ARBA00004167"/>
    </source>
</evidence>
<keyword evidence="15" id="KW-1185">Reference proteome</keyword>
<evidence type="ECO:0000256" key="11">
    <source>
        <dbReference type="SAM" id="MobiDB-lite"/>
    </source>
</evidence>
<dbReference type="EnsemblProtists" id="EOD09545">
    <property type="protein sequence ID" value="EOD09545"/>
    <property type="gene ID" value="EMIHUDRAFT_350663"/>
</dbReference>
<organism evidence="14 15">
    <name type="scientific">Emiliania huxleyi (strain CCMP1516)</name>
    <dbReference type="NCBI Taxonomy" id="280463"/>
    <lineage>
        <taxon>Eukaryota</taxon>
        <taxon>Haptista</taxon>
        <taxon>Haptophyta</taxon>
        <taxon>Prymnesiophyceae</taxon>
        <taxon>Isochrysidales</taxon>
        <taxon>Noelaerhabdaceae</taxon>
        <taxon>Emiliania</taxon>
    </lineage>
</organism>
<keyword evidence="10" id="KW-0472">Membrane</keyword>
<sequence>MHDRCRAWARQGECSANPAFMHGSCAASCDTCGEMRRDCGELGPDALSEGGITEAMERMLSLEGYGGRILSRDPWVILLETFLDKDEVAMVIRVGGHNFSRSLAGAGSGFVSARTSSTSWCNVPKCERDPDMLALKRKITGAIGSCPMANTEHLQVLRYEPGQYYRSHHDQNSPHESPSGPRIFTFFIQLSHVPKGGETHFPRLGLTVEPKPGQAIVWASVRDDDVYADDPRTEHEARSVEEGVKYAANFWTHLRDFQTPHAAGCSPSAVPSGTARRKEGRRRAEEWRAARSGEGGWERGDDGGGDSGSLQVEL</sequence>
<keyword evidence="6" id="KW-0223">Dioxygenase</keyword>
<dbReference type="OMA" id="MANTEHL"/>
<dbReference type="PANTHER" id="PTHR10869">
    <property type="entry name" value="PROLYL 4-HYDROXYLASE ALPHA SUBUNIT"/>
    <property type="match status" value="1"/>
</dbReference>
<name>A0A0D3IE60_EMIH1</name>
<evidence type="ECO:0000256" key="4">
    <source>
        <dbReference type="ARBA" id="ARBA00022692"/>
    </source>
</evidence>
<evidence type="ECO:0000259" key="12">
    <source>
        <dbReference type="PROSITE" id="PS51471"/>
    </source>
</evidence>
<keyword evidence="4" id="KW-0812">Transmembrane</keyword>
<evidence type="ECO:0000259" key="13">
    <source>
        <dbReference type="PROSITE" id="PS51670"/>
    </source>
</evidence>
<dbReference type="Pfam" id="PF13640">
    <property type="entry name" value="2OG-FeII_Oxy_3"/>
    <property type="match status" value="1"/>
</dbReference>
<comment type="cofactor">
    <cofactor evidence="1">
        <name>L-ascorbate</name>
        <dbReference type="ChEBI" id="CHEBI:38290"/>
    </cofactor>
</comment>
<evidence type="ECO:0000313" key="14">
    <source>
        <dbReference type="EnsemblProtists" id="EOD09545"/>
    </source>
</evidence>
<evidence type="ECO:0000256" key="8">
    <source>
        <dbReference type="ARBA" id="ARBA00023002"/>
    </source>
</evidence>
<keyword evidence="8" id="KW-0560">Oxidoreductase</keyword>